<keyword evidence="1" id="KW-1133">Transmembrane helix</keyword>
<dbReference type="Proteomes" id="UP000621799">
    <property type="component" value="Unassembled WGS sequence"/>
</dbReference>
<dbReference type="RefSeq" id="WP_264322057.1">
    <property type="nucleotide sequence ID" value="NZ_JADEXN010000257.1"/>
</dbReference>
<feature type="transmembrane region" description="Helical" evidence="1">
    <location>
        <begin position="66"/>
        <end position="90"/>
    </location>
</feature>
<keyword evidence="3" id="KW-1185">Reference proteome</keyword>
<proteinExistence type="predicted"/>
<gene>
    <name evidence="2" type="ORF">IQ235_13865</name>
</gene>
<organism evidence="2 3">
    <name type="scientific">Zarconia navalis LEGE 11467</name>
    <dbReference type="NCBI Taxonomy" id="1828826"/>
    <lineage>
        <taxon>Bacteria</taxon>
        <taxon>Bacillati</taxon>
        <taxon>Cyanobacteriota</taxon>
        <taxon>Cyanophyceae</taxon>
        <taxon>Oscillatoriophycideae</taxon>
        <taxon>Oscillatoriales</taxon>
        <taxon>Oscillatoriales incertae sedis</taxon>
        <taxon>Zarconia</taxon>
        <taxon>Zarconia navalis</taxon>
    </lineage>
</organism>
<evidence type="ECO:0000313" key="3">
    <source>
        <dbReference type="Proteomes" id="UP000621799"/>
    </source>
</evidence>
<evidence type="ECO:0000313" key="2">
    <source>
        <dbReference type="EMBL" id="MBE9041866.1"/>
    </source>
</evidence>
<name>A0A928W0T1_9CYAN</name>
<feature type="transmembrane region" description="Helical" evidence="1">
    <location>
        <begin position="27"/>
        <end position="46"/>
    </location>
</feature>
<dbReference type="EMBL" id="JADEXN010000257">
    <property type="protein sequence ID" value="MBE9041866.1"/>
    <property type="molecule type" value="Genomic_DNA"/>
</dbReference>
<feature type="transmembrane region" description="Helical" evidence="1">
    <location>
        <begin position="135"/>
        <end position="154"/>
    </location>
</feature>
<keyword evidence="1" id="KW-0472">Membrane</keyword>
<keyword evidence="1" id="KW-0812">Transmembrane</keyword>
<evidence type="ECO:0000256" key="1">
    <source>
        <dbReference type="SAM" id="Phobius"/>
    </source>
</evidence>
<reference evidence="2" key="1">
    <citation type="submission" date="2020-10" db="EMBL/GenBank/DDBJ databases">
        <authorList>
            <person name="Castelo-Branco R."/>
            <person name="Eusebio N."/>
            <person name="Adriana R."/>
            <person name="Vieira A."/>
            <person name="Brugerolle De Fraissinette N."/>
            <person name="Rezende De Castro R."/>
            <person name="Schneider M.P."/>
            <person name="Vasconcelos V."/>
            <person name="Leao P.N."/>
        </authorList>
    </citation>
    <scope>NUCLEOTIDE SEQUENCE</scope>
    <source>
        <strain evidence="2">LEGE 11467</strain>
    </source>
</reference>
<accession>A0A928W0T1</accession>
<protein>
    <submittedName>
        <fullName evidence="2">Uncharacterized protein</fullName>
    </submittedName>
</protein>
<feature type="transmembrane region" description="Helical" evidence="1">
    <location>
        <begin position="111"/>
        <end position="129"/>
    </location>
</feature>
<sequence>MFWLIFGFDRIEPVETLKWSWKKARRYLTLGIGIGTSSLFLMKIIYEVIFHPLHWQILISWANLPTYALLRGAVFGLSMGTLFGITRGMTGSVIPKVTRPNQGIWQSGKNALIFASIGFTVLSLAAIPLQWRPLFWGTFGACFGMAIGGGAACAKHFILRSILVCNGSIPWNYARFLDYATDRIFLQKVGGGYIFIHRLLLEHFAAMK</sequence>
<comment type="caution">
    <text evidence="2">The sequence shown here is derived from an EMBL/GenBank/DDBJ whole genome shotgun (WGS) entry which is preliminary data.</text>
</comment>
<dbReference type="AlphaFoldDB" id="A0A928W0T1"/>